<dbReference type="Gene3D" id="1.10.600.10">
    <property type="entry name" value="Farnesyl Diphosphate Synthase"/>
    <property type="match status" value="1"/>
</dbReference>
<keyword evidence="2" id="KW-0456">Lyase</keyword>
<evidence type="ECO:0000313" key="4">
    <source>
        <dbReference type="Proteomes" id="UP000234585"/>
    </source>
</evidence>
<dbReference type="SUPFAM" id="SSF48576">
    <property type="entry name" value="Terpenoid synthases"/>
    <property type="match status" value="1"/>
</dbReference>
<organism evidence="3 4">
    <name type="scientific">Aspergillus candidus</name>
    <dbReference type="NCBI Taxonomy" id="41067"/>
    <lineage>
        <taxon>Eukaryota</taxon>
        <taxon>Fungi</taxon>
        <taxon>Dikarya</taxon>
        <taxon>Ascomycota</taxon>
        <taxon>Pezizomycotina</taxon>
        <taxon>Eurotiomycetes</taxon>
        <taxon>Eurotiomycetidae</taxon>
        <taxon>Eurotiales</taxon>
        <taxon>Aspergillaceae</taxon>
        <taxon>Aspergillus</taxon>
        <taxon>Aspergillus subgen. Circumdati</taxon>
    </lineage>
</organism>
<dbReference type="OrthoDB" id="2998174at2759"/>
<gene>
    <name evidence="3" type="ORF">BDW47DRAFT_133929</name>
</gene>
<evidence type="ECO:0000256" key="2">
    <source>
        <dbReference type="ARBA" id="ARBA00023239"/>
    </source>
</evidence>
<evidence type="ECO:0000256" key="1">
    <source>
        <dbReference type="ARBA" id="ARBA00007946"/>
    </source>
</evidence>
<dbReference type="GO" id="GO:0016838">
    <property type="term" value="F:carbon-oxygen lyase activity, acting on phosphates"/>
    <property type="evidence" value="ECO:0007669"/>
    <property type="project" value="InterPro"/>
</dbReference>
<dbReference type="GeneID" id="36525127"/>
<dbReference type="AlphaFoldDB" id="A0A2I2F2N3"/>
<dbReference type="SFLD" id="SFLDG01021">
    <property type="entry name" value="Trichodiene_Synthase_Like"/>
    <property type="match status" value="1"/>
</dbReference>
<dbReference type="Pfam" id="PF06330">
    <property type="entry name" value="TRI5"/>
    <property type="match status" value="1"/>
</dbReference>
<dbReference type="Proteomes" id="UP000234585">
    <property type="component" value="Unassembled WGS sequence"/>
</dbReference>
<sequence>MTLEIDGETTFAYHGLKTTQTTHLETVKSLIQEFLEDIQFDRNLPFIKDHELEAAVWTYFKSLNMGQKLESSVHDVLKLSATLTHQAYTQLPFENKVLCTIQNLYMFLIDDIADDFMEELRCFGQNFILNIHHNHPLLRGYDTHLRYLSRYYGPQRHSTIVKSNLDYVNGRIIEHEMDTARFKFPPGSKLMPMFLRTKVGASETMVSMLFPKAAYPEEENLMRYLPAVAELMMFTDMTNDILSYYKEFVLRDEKTNFVANFAETHDMSHLDVLRHLVSYAPQLVKSVFRMLHGQQDLLDTVQNYFNGYIMMFTAHRRYHLVELFEDEGYLMPYDEDS</sequence>
<protein>
    <submittedName>
        <fullName evidence="3">Terpenoid synthase</fullName>
    </submittedName>
</protein>
<reference evidence="3 4" key="1">
    <citation type="submission" date="2017-12" db="EMBL/GenBank/DDBJ databases">
        <authorList>
            <consortium name="DOE Joint Genome Institute"/>
            <person name="Haridas S."/>
            <person name="Kjaerbolling I."/>
            <person name="Vesth T.C."/>
            <person name="Frisvad J.C."/>
            <person name="Nybo J.L."/>
            <person name="Theobald S."/>
            <person name="Kuo A."/>
            <person name="Bowyer P."/>
            <person name="Matsuda Y."/>
            <person name="Mondo S."/>
            <person name="Lyhne E.K."/>
            <person name="Kogle M.E."/>
            <person name="Clum A."/>
            <person name="Lipzen A."/>
            <person name="Salamov A."/>
            <person name="Ngan C.Y."/>
            <person name="Daum C."/>
            <person name="Chiniquy J."/>
            <person name="Barry K."/>
            <person name="LaButti K."/>
            <person name="Simmons B.A."/>
            <person name="Magnuson J.K."/>
            <person name="Mortensen U.H."/>
            <person name="Larsen T.O."/>
            <person name="Grigoriev I.V."/>
            <person name="Baker S.E."/>
            <person name="Andersen M.R."/>
            <person name="Nordberg H.P."/>
            <person name="Cantor M.N."/>
            <person name="Hua S.X."/>
        </authorList>
    </citation>
    <scope>NUCLEOTIDE SEQUENCE [LARGE SCALE GENOMIC DNA]</scope>
    <source>
        <strain evidence="3 4">CBS 102.13</strain>
    </source>
</reference>
<dbReference type="STRING" id="41067.A0A2I2F2N3"/>
<dbReference type="RefSeq" id="XP_024668917.1">
    <property type="nucleotide sequence ID" value="XM_024817967.1"/>
</dbReference>
<accession>A0A2I2F2N3</accession>
<evidence type="ECO:0000313" key="3">
    <source>
        <dbReference type="EMBL" id="PLB34905.1"/>
    </source>
</evidence>
<dbReference type="InterPro" id="IPR024652">
    <property type="entry name" value="Trichodiene_synth"/>
</dbReference>
<keyword evidence="4" id="KW-1185">Reference proteome</keyword>
<comment type="similarity">
    <text evidence="1">Belongs to the trichodiene synthase family.</text>
</comment>
<proteinExistence type="inferred from homology"/>
<dbReference type="InterPro" id="IPR008949">
    <property type="entry name" value="Isoprenoid_synthase_dom_sf"/>
</dbReference>
<name>A0A2I2F2N3_ASPCN</name>
<dbReference type="EMBL" id="KZ559170">
    <property type="protein sequence ID" value="PLB34905.1"/>
    <property type="molecule type" value="Genomic_DNA"/>
</dbReference>
<dbReference type="SFLD" id="SFLDS00005">
    <property type="entry name" value="Isoprenoid_Synthase_Type_I"/>
    <property type="match status" value="1"/>
</dbReference>